<sequence>MKFYLIRHGDAVPSQALNADAIRPLSKLGEAEVATNGKWLHQHLREQGVEQLDWLISSPYIRARQTAAIVHQHCSAMYQSESADATPDGDPQQFADWLFAELAVHHTRAQHVALVSHMPFVSYLVQTLDATRQPIVFPTASIAEFELDLAMQRGTFQGLTVPDTILT</sequence>
<evidence type="ECO:0000313" key="1">
    <source>
        <dbReference type="EMBL" id="RUO41263.1"/>
    </source>
</evidence>
<evidence type="ECO:0000313" key="2">
    <source>
        <dbReference type="Proteomes" id="UP000287766"/>
    </source>
</evidence>
<reference evidence="2" key="1">
    <citation type="journal article" date="2018" name="Front. Microbiol.">
        <title>Genome-Based Analysis Reveals the Taxonomy and Diversity of the Family Idiomarinaceae.</title>
        <authorList>
            <person name="Liu Y."/>
            <person name="Lai Q."/>
            <person name="Shao Z."/>
        </authorList>
    </citation>
    <scope>NUCLEOTIDE SEQUENCE [LARGE SCALE GENOMIC DNA]</scope>
    <source>
        <strain evidence="2">KYW314</strain>
    </source>
</reference>
<dbReference type="AlphaFoldDB" id="A0A7Z6ZTU1"/>
<dbReference type="GO" id="GO:0101006">
    <property type="term" value="F:protein histidine phosphatase activity"/>
    <property type="evidence" value="ECO:0007669"/>
    <property type="project" value="InterPro"/>
</dbReference>
<dbReference type="CDD" id="cd07040">
    <property type="entry name" value="HP"/>
    <property type="match status" value="1"/>
</dbReference>
<dbReference type="Proteomes" id="UP000287766">
    <property type="component" value="Unassembled WGS sequence"/>
</dbReference>
<protein>
    <submittedName>
        <fullName evidence="1">Phosphohistidine phosphatase SixA</fullName>
    </submittedName>
</protein>
<dbReference type="RefSeq" id="WP_169929995.1">
    <property type="nucleotide sequence ID" value="NZ_PIPR01000001.1"/>
</dbReference>
<dbReference type="InterPro" id="IPR029033">
    <property type="entry name" value="His_PPase_superfam"/>
</dbReference>
<accession>A0A7Z6ZTU1</accession>
<dbReference type="InterPro" id="IPR004449">
    <property type="entry name" value="SixA"/>
</dbReference>
<organism evidence="1 2">
    <name type="scientific">Pseudidiomarina aestuarii</name>
    <dbReference type="NCBI Taxonomy" id="624146"/>
    <lineage>
        <taxon>Bacteria</taxon>
        <taxon>Pseudomonadati</taxon>
        <taxon>Pseudomonadota</taxon>
        <taxon>Gammaproteobacteria</taxon>
        <taxon>Alteromonadales</taxon>
        <taxon>Idiomarinaceae</taxon>
        <taxon>Pseudidiomarina</taxon>
    </lineage>
</organism>
<dbReference type="Gene3D" id="3.40.50.1240">
    <property type="entry name" value="Phosphoglycerate mutase-like"/>
    <property type="match status" value="1"/>
</dbReference>
<dbReference type="EMBL" id="PIPR01000001">
    <property type="protein sequence ID" value="RUO41263.1"/>
    <property type="molecule type" value="Genomic_DNA"/>
</dbReference>
<dbReference type="InterPro" id="IPR013078">
    <property type="entry name" value="His_Pase_superF_clade-1"/>
</dbReference>
<comment type="caution">
    <text evidence="1">The sequence shown here is derived from an EMBL/GenBank/DDBJ whole genome shotgun (WGS) entry which is preliminary data.</text>
</comment>
<dbReference type="GO" id="GO:0005737">
    <property type="term" value="C:cytoplasm"/>
    <property type="evidence" value="ECO:0007669"/>
    <property type="project" value="InterPro"/>
</dbReference>
<proteinExistence type="predicted"/>
<keyword evidence="2" id="KW-1185">Reference proteome</keyword>
<dbReference type="SMART" id="SM00855">
    <property type="entry name" value="PGAM"/>
    <property type="match status" value="1"/>
</dbReference>
<name>A0A7Z6ZTU1_9GAMM</name>
<dbReference type="Pfam" id="PF00300">
    <property type="entry name" value="His_Phos_1"/>
    <property type="match status" value="1"/>
</dbReference>
<dbReference type="SUPFAM" id="SSF53254">
    <property type="entry name" value="Phosphoglycerate mutase-like"/>
    <property type="match status" value="1"/>
</dbReference>
<dbReference type="NCBIfam" id="TIGR00249">
    <property type="entry name" value="sixA"/>
    <property type="match status" value="1"/>
</dbReference>
<gene>
    <name evidence="1" type="primary">sixA</name>
    <name evidence="1" type="ORF">CWE22_03510</name>
</gene>